<dbReference type="InterPro" id="IPR003779">
    <property type="entry name" value="CMD-like"/>
</dbReference>
<keyword evidence="4" id="KW-1185">Reference proteome</keyword>
<dbReference type="RefSeq" id="WP_036966718.1">
    <property type="nucleotide sequence ID" value="NZ_CP032090.1"/>
</dbReference>
<dbReference type="EMBL" id="FPAZ01000007">
    <property type="protein sequence ID" value="SFT69089.1"/>
    <property type="molecule type" value="Genomic_DNA"/>
</dbReference>
<reference evidence="3 4" key="1">
    <citation type="submission" date="2016-10" db="EMBL/GenBank/DDBJ databases">
        <authorList>
            <person name="Varghese N."/>
            <person name="Submissions S."/>
        </authorList>
    </citation>
    <scope>NUCLEOTIDE SEQUENCE [LARGE SCALE GENOMIC DNA]</scope>
    <source>
        <strain evidence="3 4">CGMCC 1.8499</strain>
    </source>
</reference>
<dbReference type="PANTHER" id="PTHR34846:SF10">
    <property type="entry name" value="CYTOPLASMIC PROTEIN"/>
    <property type="match status" value="1"/>
</dbReference>
<sequence length="148" mass="16858">MKRANYLSSCPVLIKHLINQESLIKNAAEATFGLTIWELIKLRVSQLNQCAFCIAMHTKQAREYGELPNRIIGLSAWQDMPLYTEHERLALKLCEKLTQAQPIDDTFYQTLTDAFSAQGLVALTVAINAINSWNRIVKTFKPDVEFNE</sequence>
<dbReference type="PANTHER" id="PTHR34846">
    <property type="entry name" value="4-CARBOXYMUCONOLACTONE DECARBOXYLASE FAMILY PROTEIN (AFU_ORTHOLOGUE AFUA_6G11590)"/>
    <property type="match status" value="1"/>
</dbReference>
<organism evidence="2 5">
    <name type="scientific">Pseudoalteromonas lipolytica</name>
    <dbReference type="NCBI Taxonomy" id="570156"/>
    <lineage>
        <taxon>Bacteria</taxon>
        <taxon>Pseudomonadati</taxon>
        <taxon>Pseudomonadota</taxon>
        <taxon>Gammaproteobacteria</taxon>
        <taxon>Alteromonadales</taxon>
        <taxon>Pseudoalteromonadaceae</taxon>
        <taxon>Pseudoalteromonas</taxon>
    </lineage>
</organism>
<dbReference type="InterPro" id="IPR029032">
    <property type="entry name" value="AhpD-like"/>
</dbReference>
<evidence type="ECO:0000313" key="2">
    <source>
        <dbReference type="EMBL" id="AXV65893.1"/>
    </source>
</evidence>
<accession>A0AAD0S1E8</accession>
<dbReference type="GeneID" id="99506142"/>
<dbReference type="EMBL" id="CP032090">
    <property type="protein sequence ID" value="AXV65893.1"/>
    <property type="molecule type" value="Genomic_DNA"/>
</dbReference>
<dbReference type="Proteomes" id="UP000264605">
    <property type="component" value="Chromosome"/>
</dbReference>
<protein>
    <submittedName>
        <fullName evidence="3">Alkylhydroperoxidase AhpD family core domain-containing protein</fullName>
    </submittedName>
    <submittedName>
        <fullName evidence="2">Carboxymuconolactone decarboxylase family protein</fullName>
    </submittedName>
</protein>
<feature type="domain" description="Carboxymuconolactone decarboxylase-like" evidence="1">
    <location>
        <begin position="38"/>
        <end position="93"/>
    </location>
</feature>
<dbReference type="InterPro" id="IPR004675">
    <property type="entry name" value="AhpD_core"/>
</dbReference>
<dbReference type="Proteomes" id="UP000183805">
    <property type="component" value="Unassembled WGS sequence"/>
</dbReference>
<gene>
    <name evidence="2" type="ORF">D0907_11750</name>
    <name evidence="3" type="ORF">SAMN04487854_10785</name>
</gene>
<name>A0AAD0S1E8_9GAMM</name>
<evidence type="ECO:0000313" key="4">
    <source>
        <dbReference type="Proteomes" id="UP000183805"/>
    </source>
</evidence>
<dbReference type="NCBIfam" id="TIGR00778">
    <property type="entry name" value="ahpD_dom"/>
    <property type="match status" value="1"/>
</dbReference>
<dbReference type="SUPFAM" id="SSF69118">
    <property type="entry name" value="AhpD-like"/>
    <property type="match status" value="1"/>
</dbReference>
<proteinExistence type="predicted"/>
<dbReference type="AlphaFoldDB" id="A0AAD0S1E8"/>
<dbReference type="Pfam" id="PF02627">
    <property type="entry name" value="CMD"/>
    <property type="match status" value="1"/>
</dbReference>
<dbReference type="GO" id="GO:0051920">
    <property type="term" value="F:peroxiredoxin activity"/>
    <property type="evidence" value="ECO:0007669"/>
    <property type="project" value="InterPro"/>
</dbReference>
<evidence type="ECO:0000259" key="1">
    <source>
        <dbReference type="Pfam" id="PF02627"/>
    </source>
</evidence>
<reference evidence="2 5" key="2">
    <citation type="submission" date="2018-08" db="EMBL/GenBank/DDBJ databases">
        <title>Draft genome sequence of Pseudoalteromonas donghaensis HJ51.</title>
        <authorList>
            <person name="Oh J."/>
            <person name="Roh D."/>
        </authorList>
    </citation>
    <scope>NUCLEOTIDE SEQUENCE [LARGE SCALE GENOMIC DNA]</scope>
    <source>
        <strain evidence="2 5">HJ51</strain>
    </source>
</reference>
<evidence type="ECO:0000313" key="5">
    <source>
        <dbReference type="Proteomes" id="UP000264605"/>
    </source>
</evidence>
<dbReference type="KEGG" id="pdj:D0907_11750"/>
<dbReference type="Gene3D" id="1.20.1290.10">
    <property type="entry name" value="AhpD-like"/>
    <property type="match status" value="1"/>
</dbReference>
<evidence type="ECO:0000313" key="3">
    <source>
        <dbReference type="EMBL" id="SFT69089.1"/>
    </source>
</evidence>